<reference evidence="1 2" key="1">
    <citation type="submission" date="2011-08" db="EMBL/GenBank/DDBJ databases">
        <title>The Genome Sequence of Clostridium orbiscindens 1_3_50AFAA.</title>
        <authorList>
            <consortium name="The Broad Institute Genome Sequencing Platform"/>
            <person name="Earl A."/>
            <person name="Ward D."/>
            <person name="Feldgarden M."/>
            <person name="Gevers D."/>
            <person name="Daigneault M."/>
            <person name="Strauss J."/>
            <person name="Allen-Vercoe E."/>
            <person name="Young S.K."/>
            <person name="Zeng Q."/>
            <person name="Gargeya S."/>
            <person name="Fitzgerald M."/>
            <person name="Haas B."/>
            <person name="Abouelleil A."/>
            <person name="Alvarado L."/>
            <person name="Arachchi H.M."/>
            <person name="Berlin A."/>
            <person name="Brown A."/>
            <person name="Chapman S.B."/>
            <person name="Chen Z."/>
            <person name="Dunbar C."/>
            <person name="Freedman E."/>
            <person name="Gearin G."/>
            <person name="Gellesch M."/>
            <person name="Goldberg J."/>
            <person name="Griggs A."/>
            <person name="Gujja S."/>
            <person name="Heiman D."/>
            <person name="Howarth C."/>
            <person name="Larson L."/>
            <person name="Lui A."/>
            <person name="MacDonald P.J.P."/>
            <person name="Montmayeur A."/>
            <person name="Murphy C."/>
            <person name="Neiman D."/>
            <person name="Pearson M."/>
            <person name="Priest M."/>
            <person name="Roberts A."/>
            <person name="Saif S."/>
            <person name="Shea T."/>
            <person name="Shenoy N."/>
            <person name="Sisk P."/>
            <person name="Stolte C."/>
            <person name="Sykes S."/>
            <person name="Wortman J."/>
            <person name="Nusbaum C."/>
            <person name="Birren B."/>
        </authorList>
    </citation>
    <scope>NUCLEOTIDE SEQUENCE [LARGE SCALE GENOMIC DNA]</scope>
    <source>
        <strain evidence="1 2">1_3_50AFAA</strain>
    </source>
</reference>
<sequence>MTTCGNGKKRKRGALPKEDLTGHTFGELTALYPTEQRSGSSVVWACRCSCGKLVYVSRPHLLSGITKSCGHAKLVDLRGKRSGRLVGVKMMKQRYAGFVMWLCKCDCGSVFLLSSSGLKYNRVKSCGCLGKKQNARCPGCGRYFPITLDGTPTPQFCPDCAPKYAGRNWRVCPVCHKLFPSPPSSNAITCSAACSSVWKSLTHKGLRVNWSDESRQRLSAKGKTENLKLGTAAAQRSPIAGRFETNQNAKIWTLVDPCGNKITVRNLILWARENTDLFGKPEGDHSAHQIASGFQAIALTMCGKRKTPAMSYFGWTLKCPPEPAE</sequence>
<gene>
    <name evidence="1" type="ORF">HMPREF9460_04058</name>
</gene>
<dbReference type="RefSeq" id="WP_157838696.1">
    <property type="nucleotide sequence ID" value="NZ_KN174169.1"/>
</dbReference>
<dbReference type="Proteomes" id="UP000029585">
    <property type="component" value="Unassembled WGS sequence"/>
</dbReference>
<evidence type="ECO:0008006" key="3">
    <source>
        <dbReference type="Google" id="ProtNLM"/>
    </source>
</evidence>
<proteinExistence type="predicted"/>
<comment type="caution">
    <text evidence="1">The sequence shown here is derived from an EMBL/GenBank/DDBJ whole genome shotgun (WGS) entry which is preliminary data.</text>
</comment>
<dbReference type="AlphaFoldDB" id="A0A096CBP0"/>
<accession>A0A096CBP0</accession>
<organism evidence="1 2">
    <name type="scientific">Flavonifractor plautii 1_3_50AFAA</name>
    <dbReference type="NCBI Taxonomy" id="742738"/>
    <lineage>
        <taxon>Bacteria</taxon>
        <taxon>Bacillati</taxon>
        <taxon>Bacillota</taxon>
        <taxon>Clostridia</taxon>
        <taxon>Eubacteriales</taxon>
        <taxon>Oscillospiraceae</taxon>
        <taxon>Flavonifractor</taxon>
    </lineage>
</organism>
<dbReference type="HOGENOM" id="CLU_854453_0_0_9"/>
<name>A0A096CBP0_FLAPL</name>
<evidence type="ECO:0000313" key="2">
    <source>
        <dbReference type="Proteomes" id="UP000029585"/>
    </source>
</evidence>
<keyword evidence="2" id="KW-1185">Reference proteome</keyword>
<evidence type="ECO:0000313" key="1">
    <source>
        <dbReference type="EMBL" id="KGF52302.1"/>
    </source>
</evidence>
<dbReference type="EMBL" id="ADLO01000127">
    <property type="protein sequence ID" value="KGF52302.1"/>
    <property type="molecule type" value="Genomic_DNA"/>
</dbReference>
<dbReference type="eggNOG" id="ENOG503328X">
    <property type="taxonomic scope" value="Bacteria"/>
</dbReference>
<protein>
    <recommendedName>
        <fullName evidence="3">Zinc-ribbon domain-containing protein</fullName>
    </recommendedName>
</protein>